<proteinExistence type="predicted"/>
<evidence type="ECO:0000256" key="1">
    <source>
        <dbReference type="SAM" id="Phobius"/>
    </source>
</evidence>
<accession>A0ABQ0RIH0</accession>
<keyword evidence="1" id="KW-1133">Transmembrane helix</keyword>
<sequence>MKNFRLCWDILKIVAGLIAGITLGISKIPDKPLLEYKPPTSTDPVPLMPALLGIPQEHWIIASIISAIAVAVIVAVDGSMAIVKAKRTRRDEALRKDIQRVLLASLKTLSESTGVNIVYLGASVFRYKKTKEGFKLNLLERYRLDDFPPRSIIKWTQGKGAIGAAAQKRTTVHCDWVALSQSLRNKCAPEDQIFSSLSDEDRFGFTDDELREMAGKYYESLATPILSASSRKILGVLAIDIPNRENISITQSLLGGRDKEERLAVPAAALLAQILEPDYALD</sequence>
<keyword evidence="1" id="KW-0812">Transmembrane</keyword>
<feature type="transmembrane region" description="Helical" evidence="1">
    <location>
        <begin position="7"/>
        <end position="26"/>
    </location>
</feature>
<evidence type="ECO:0008006" key="4">
    <source>
        <dbReference type="Google" id="ProtNLM"/>
    </source>
</evidence>
<reference evidence="2 3" key="1">
    <citation type="submission" date="2019-06" db="EMBL/GenBank/DDBJ databases">
        <title>Whole genome shotgun sequence of Glutamicibacter nicotianae NBRC 14234.</title>
        <authorList>
            <person name="Hosoyama A."/>
            <person name="Uohara A."/>
            <person name="Ohji S."/>
            <person name="Ichikawa N."/>
        </authorList>
    </citation>
    <scope>NUCLEOTIDE SEQUENCE [LARGE SCALE GENOMIC DNA]</scope>
    <source>
        <strain evidence="2 3">NBRC 14234</strain>
    </source>
</reference>
<dbReference type="RefSeq" id="WP_141356190.1">
    <property type="nucleotide sequence ID" value="NZ_BAAAWM010000001.1"/>
</dbReference>
<name>A0ABQ0RIH0_GLUNI</name>
<dbReference type="Proteomes" id="UP000316242">
    <property type="component" value="Unassembled WGS sequence"/>
</dbReference>
<evidence type="ECO:0000313" key="2">
    <source>
        <dbReference type="EMBL" id="GEC11587.1"/>
    </source>
</evidence>
<gene>
    <name evidence="2" type="ORF">ANI01nite_07900</name>
</gene>
<keyword evidence="3" id="KW-1185">Reference proteome</keyword>
<dbReference type="EMBL" id="BJNE01000002">
    <property type="protein sequence ID" value="GEC11587.1"/>
    <property type="molecule type" value="Genomic_DNA"/>
</dbReference>
<feature type="transmembrane region" description="Helical" evidence="1">
    <location>
        <begin position="59"/>
        <end position="83"/>
    </location>
</feature>
<protein>
    <recommendedName>
        <fullName evidence="4">IclR-ED domain-containing protein</fullName>
    </recommendedName>
</protein>
<comment type="caution">
    <text evidence="2">The sequence shown here is derived from an EMBL/GenBank/DDBJ whole genome shotgun (WGS) entry which is preliminary data.</text>
</comment>
<evidence type="ECO:0000313" key="3">
    <source>
        <dbReference type="Proteomes" id="UP000316242"/>
    </source>
</evidence>
<keyword evidence="1" id="KW-0472">Membrane</keyword>
<organism evidence="2 3">
    <name type="scientific">Glutamicibacter nicotianae</name>
    <name type="common">Arthrobacter nicotianae</name>
    <dbReference type="NCBI Taxonomy" id="37929"/>
    <lineage>
        <taxon>Bacteria</taxon>
        <taxon>Bacillati</taxon>
        <taxon>Actinomycetota</taxon>
        <taxon>Actinomycetes</taxon>
        <taxon>Micrococcales</taxon>
        <taxon>Micrococcaceae</taxon>
        <taxon>Glutamicibacter</taxon>
    </lineage>
</organism>